<feature type="compositionally biased region" description="Basic and acidic residues" evidence="1">
    <location>
        <begin position="75"/>
        <end position="86"/>
    </location>
</feature>
<reference evidence="2 3" key="1">
    <citation type="submission" date="2024-02" db="EMBL/GenBank/DDBJ databases">
        <title>Chromosome-scale genome assembly of the rough periwinkle Littorina saxatilis.</title>
        <authorList>
            <person name="De Jode A."/>
            <person name="Faria R."/>
            <person name="Formenti G."/>
            <person name="Sims Y."/>
            <person name="Smith T.P."/>
            <person name="Tracey A."/>
            <person name="Wood J.M.D."/>
            <person name="Zagrodzka Z.B."/>
            <person name="Johannesson K."/>
            <person name="Butlin R.K."/>
            <person name="Leder E.H."/>
        </authorList>
    </citation>
    <scope>NUCLEOTIDE SEQUENCE [LARGE SCALE GENOMIC DNA]</scope>
    <source>
        <strain evidence="2">Snail1</strain>
        <tissue evidence="2">Muscle</tissue>
    </source>
</reference>
<gene>
    <name evidence="2" type="ORF">V1264_014999</name>
</gene>
<dbReference type="EMBL" id="JBAMIC010000004">
    <property type="protein sequence ID" value="KAK7107009.1"/>
    <property type="molecule type" value="Genomic_DNA"/>
</dbReference>
<protein>
    <submittedName>
        <fullName evidence="2">Uncharacterized protein</fullName>
    </submittedName>
</protein>
<proteinExistence type="predicted"/>
<name>A0AAN9BKT8_9CAEN</name>
<feature type="region of interest" description="Disordered" evidence="1">
    <location>
        <begin position="75"/>
        <end position="217"/>
    </location>
</feature>
<dbReference type="AlphaFoldDB" id="A0AAN9BKT8"/>
<dbReference type="Proteomes" id="UP001374579">
    <property type="component" value="Unassembled WGS sequence"/>
</dbReference>
<keyword evidence="3" id="KW-1185">Reference proteome</keyword>
<feature type="compositionally biased region" description="Low complexity" evidence="1">
    <location>
        <begin position="172"/>
        <end position="192"/>
    </location>
</feature>
<evidence type="ECO:0000256" key="1">
    <source>
        <dbReference type="SAM" id="MobiDB-lite"/>
    </source>
</evidence>
<accession>A0AAN9BKT8</accession>
<sequence length="254" mass="26653">MAGNDGASAAMAAAPSGDVGGDVSVHDSAEQGGAVTYPSSKEQIYGLNNFKHGTFLSKGEGQRSEKYKRWIEEKRKAEAQQLDKKQHSCLVKLNSQSLEVRNELRELQSQRKPRKHSRHGSTGAPGGGASDMESADCHGQRRVSNTTSSPSSSSASPNSLALPSMNRGMRKSSSSSSLGSSSTSGFSSLGSSPVSMGKRMSGTEHDRMGGGTGKAFSGAAVRKGLNTGTSALKLKNLHSARALSKLNNDMDITY</sequence>
<comment type="caution">
    <text evidence="2">The sequence shown here is derived from an EMBL/GenBank/DDBJ whole genome shotgun (WGS) entry which is preliminary data.</text>
</comment>
<feature type="compositionally biased region" description="Low complexity" evidence="1">
    <location>
        <begin position="144"/>
        <end position="164"/>
    </location>
</feature>
<evidence type="ECO:0000313" key="3">
    <source>
        <dbReference type="Proteomes" id="UP001374579"/>
    </source>
</evidence>
<feature type="region of interest" description="Disordered" evidence="1">
    <location>
        <begin position="1"/>
        <end position="41"/>
    </location>
</feature>
<feature type="compositionally biased region" description="Basic and acidic residues" evidence="1">
    <location>
        <begin position="100"/>
        <end position="109"/>
    </location>
</feature>
<evidence type="ECO:0000313" key="2">
    <source>
        <dbReference type="EMBL" id="KAK7107009.1"/>
    </source>
</evidence>
<feature type="compositionally biased region" description="Low complexity" evidence="1">
    <location>
        <begin position="1"/>
        <end position="17"/>
    </location>
</feature>
<organism evidence="2 3">
    <name type="scientific">Littorina saxatilis</name>
    <dbReference type="NCBI Taxonomy" id="31220"/>
    <lineage>
        <taxon>Eukaryota</taxon>
        <taxon>Metazoa</taxon>
        <taxon>Spiralia</taxon>
        <taxon>Lophotrochozoa</taxon>
        <taxon>Mollusca</taxon>
        <taxon>Gastropoda</taxon>
        <taxon>Caenogastropoda</taxon>
        <taxon>Littorinimorpha</taxon>
        <taxon>Littorinoidea</taxon>
        <taxon>Littorinidae</taxon>
        <taxon>Littorina</taxon>
    </lineage>
</organism>